<evidence type="ECO:0000313" key="3">
    <source>
        <dbReference type="EMBL" id="MFD2800062.1"/>
    </source>
</evidence>
<evidence type="ECO:0000256" key="1">
    <source>
        <dbReference type="SAM" id="MobiDB-lite"/>
    </source>
</evidence>
<name>A0ABW5WAE4_9PSEU</name>
<proteinExistence type="predicted"/>
<dbReference type="EMBL" id="JBHUOF010000013">
    <property type="protein sequence ID" value="MFD2800062.1"/>
    <property type="molecule type" value="Genomic_DNA"/>
</dbReference>
<dbReference type="Proteomes" id="UP001597478">
    <property type="component" value="Unassembled WGS sequence"/>
</dbReference>
<dbReference type="RefSeq" id="WP_377384982.1">
    <property type="nucleotide sequence ID" value="NZ_JBHSAN010000004.1"/>
</dbReference>
<evidence type="ECO:0000256" key="2">
    <source>
        <dbReference type="SAM" id="Phobius"/>
    </source>
</evidence>
<keyword evidence="2" id="KW-0812">Transmembrane</keyword>
<evidence type="ECO:0000313" key="4">
    <source>
        <dbReference type="Proteomes" id="UP001597478"/>
    </source>
</evidence>
<sequence>MRLVRFPRRPARISPDIRAALTSLGRGEHVIGGVGLVGVLPTDLDEPVDAVLVVPHGVVIVIGVDLPDPAVRLEAPLRGQWKADGWPLVRTGDSANPAQDALVLAEKVGTRIRSVEPAATIGTVVAVGPFVEKVEQPAADLTGPVRVVYPTATSLLAATVSLASAEEAFTVAQARAILAALDPVSGDIAADVLAGEGFAPAGGQPLRHPQDTVSPDQPTRPLTPAVPSPAPRPRPPLNAARVRVPPRVIATPPRRRRIRHWRLIAAGALVVLAVAGTIALTTRGSGTPAETRTTPVPTVRAGGFEFVQRASGSDGRCAHRAVGDLKVALTDGECVGLRRGSFETTVRGVPAAVSLAALTFSDEESARDFLELADTPGTGTITDLATETGRWPGHAPSWAHSAYAGALDGVTVRLALACPRSGNTGAPALADAAEAALDIPLAP</sequence>
<protein>
    <submittedName>
        <fullName evidence="3">Uncharacterized protein</fullName>
    </submittedName>
</protein>
<feature type="region of interest" description="Disordered" evidence="1">
    <location>
        <begin position="200"/>
        <end position="239"/>
    </location>
</feature>
<accession>A0ABW5WAE4</accession>
<comment type="caution">
    <text evidence="3">The sequence shown here is derived from an EMBL/GenBank/DDBJ whole genome shotgun (WGS) entry which is preliminary data.</text>
</comment>
<keyword evidence="4" id="KW-1185">Reference proteome</keyword>
<organism evidence="3 4">
    <name type="scientific">Prauserella oleivorans</name>
    <dbReference type="NCBI Taxonomy" id="1478153"/>
    <lineage>
        <taxon>Bacteria</taxon>
        <taxon>Bacillati</taxon>
        <taxon>Actinomycetota</taxon>
        <taxon>Actinomycetes</taxon>
        <taxon>Pseudonocardiales</taxon>
        <taxon>Pseudonocardiaceae</taxon>
        <taxon>Prauserella</taxon>
    </lineage>
</organism>
<feature type="compositionally biased region" description="Pro residues" evidence="1">
    <location>
        <begin position="224"/>
        <end position="236"/>
    </location>
</feature>
<keyword evidence="2" id="KW-0472">Membrane</keyword>
<feature type="transmembrane region" description="Helical" evidence="2">
    <location>
        <begin position="263"/>
        <end position="282"/>
    </location>
</feature>
<gene>
    <name evidence="3" type="ORF">ACFS2C_11730</name>
</gene>
<reference evidence="4" key="1">
    <citation type="journal article" date="2019" name="Int. J. Syst. Evol. Microbiol.">
        <title>The Global Catalogue of Microorganisms (GCM) 10K type strain sequencing project: providing services to taxonomists for standard genome sequencing and annotation.</title>
        <authorList>
            <consortium name="The Broad Institute Genomics Platform"/>
            <consortium name="The Broad Institute Genome Sequencing Center for Infectious Disease"/>
            <person name="Wu L."/>
            <person name="Ma J."/>
        </authorList>
    </citation>
    <scope>NUCLEOTIDE SEQUENCE [LARGE SCALE GENOMIC DNA]</scope>
    <source>
        <strain evidence="4">IBRC-M 10906</strain>
    </source>
</reference>
<keyword evidence="2" id="KW-1133">Transmembrane helix</keyword>